<name>A0A507AHC6_9PEZI</name>
<sequence length="475" mass="51337">MNIGNVLGTKPYIRVGGNTQDYALYNASLSASLNGTYDVSRSPDYPTTIHIGSSYFESYSTWPGVKFSHGFNLGLGGNRSEGWQTLLDTVPLVCKTLGLEKLYAWQYGNEPDLYSTSSQGPVRPPSWNETTYVEQWLNGTRKIKELLQTHCPEVVSSNRYEYIAPAFAGVNNHLKAPIAWKDGLDEDGNIGLFSSHNYISGATSPGVTLQGTLMNHSRTMQSVNAHVDEFKKIFPSGDLNTASPRLILGETNSLYNQGKPGLSNTFGAALWGVDFALYCASVGIGRVHYHMGTNYRYASWQPVDTDKAVKGTKAPYYGNMAVAAMIGNATDQPVSIAHVPIAGGDEREAVYAAYVGDSLSRIMVINFVGYNTTVNGTGLGLAGNPVAGRKSRRYTFEVGPSVRKVSVQRLMANGSDAITGVTWDGYSFNYELEQGDPVLLTNVTRGEVLQTTAGRVSIDVLDSSAVMLSMSGGDS</sequence>
<dbReference type="PANTHER" id="PTHR36183:SF2">
    <property type="entry name" value="BETA-GLUCURONIDASE C-TERMINAL DOMAIN-CONTAINING PROTEIN"/>
    <property type="match status" value="1"/>
</dbReference>
<dbReference type="AlphaFoldDB" id="A0A507AHC6"/>
<proteinExistence type="predicted"/>
<dbReference type="SUPFAM" id="SSF51445">
    <property type="entry name" value="(Trans)glycosidases"/>
    <property type="match status" value="1"/>
</dbReference>
<dbReference type="Pfam" id="PF16862">
    <property type="entry name" value="Glyco_hydro_79C"/>
    <property type="match status" value="1"/>
</dbReference>
<protein>
    <recommendedName>
        <fullName evidence="1">Beta-glucuronidase C-terminal domain-containing protein</fullName>
    </recommendedName>
</protein>
<dbReference type="OrthoDB" id="2796951at2759"/>
<evidence type="ECO:0000313" key="3">
    <source>
        <dbReference type="Proteomes" id="UP000319257"/>
    </source>
</evidence>
<dbReference type="InterPro" id="IPR017853">
    <property type="entry name" value="GH"/>
</dbReference>
<evidence type="ECO:0000313" key="2">
    <source>
        <dbReference type="EMBL" id="TPX08402.1"/>
    </source>
</evidence>
<dbReference type="InterPro" id="IPR031728">
    <property type="entry name" value="GlcAase_C"/>
</dbReference>
<evidence type="ECO:0000259" key="1">
    <source>
        <dbReference type="Pfam" id="PF16862"/>
    </source>
</evidence>
<dbReference type="Gene3D" id="3.20.20.80">
    <property type="entry name" value="Glycosidases"/>
    <property type="match status" value="1"/>
</dbReference>
<feature type="domain" description="Beta-glucuronidase C-terminal" evidence="1">
    <location>
        <begin position="351"/>
        <end position="467"/>
    </location>
</feature>
<reference evidence="2 3" key="1">
    <citation type="submission" date="2019-06" db="EMBL/GenBank/DDBJ databases">
        <title>Draft genome sequence of the filamentous fungus Phialemoniopsis curvata isolated from diesel fuel.</title>
        <authorList>
            <person name="Varaljay V.A."/>
            <person name="Lyon W.J."/>
            <person name="Crouch A.L."/>
            <person name="Drake C.E."/>
            <person name="Hollomon J.M."/>
            <person name="Nadeau L.J."/>
            <person name="Nunn H.S."/>
            <person name="Stevenson B.S."/>
            <person name="Bojanowski C.L."/>
            <person name="Crookes-Goodson W.J."/>
        </authorList>
    </citation>
    <scope>NUCLEOTIDE SEQUENCE [LARGE SCALE GENOMIC DNA]</scope>
    <source>
        <strain evidence="2 3">D216</strain>
    </source>
</reference>
<dbReference type="RefSeq" id="XP_030990113.1">
    <property type="nucleotide sequence ID" value="XM_031132716.1"/>
</dbReference>
<dbReference type="InParanoid" id="A0A507AHC6"/>
<dbReference type="PANTHER" id="PTHR36183">
    <property type="entry name" value="BETA-GLUCURONIDASE"/>
    <property type="match status" value="1"/>
</dbReference>
<organism evidence="2 3">
    <name type="scientific">Thyridium curvatum</name>
    <dbReference type="NCBI Taxonomy" id="1093900"/>
    <lineage>
        <taxon>Eukaryota</taxon>
        <taxon>Fungi</taxon>
        <taxon>Dikarya</taxon>
        <taxon>Ascomycota</taxon>
        <taxon>Pezizomycotina</taxon>
        <taxon>Sordariomycetes</taxon>
        <taxon>Sordariomycetidae</taxon>
        <taxon>Thyridiales</taxon>
        <taxon>Thyridiaceae</taxon>
        <taxon>Thyridium</taxon>
    </lineage>
</organism>
<dbReference type="InterPro" id="IPR052974">
    <property type="entry name" value="GH79_Enzymes"/>
</dbReference>
<comment type="caution">
    <text evidence="2">The sequence shown here is derived from an EMBL/GenBank/DDBJ whole genome shotgun (WGS) entry which is preliminary data.</text>
</comment>
<accession>A0A507AHC6</accession>
<dbReference type="EMBL" id="SKBQ01000079">
    <property type="protein sequence ID" value="TPX08402.1"/>
    <property type="molecule type" value="Genomic_DNA"/>
</dbReference>
<dbReference type="GeneID" id="41977579"/>
<keyword evidence="3" id="KW-1185">Reference proteome</keyword>
<gene>
    <name evidence="2" type="ORF">E0L32_010132</name>
</gene>
<dbReference type="Proteomes" id="UP000319257">
    <property type="component" value="Unassembled WGS sequence"/>
</dbReference>